<evidence type="ECO:0000313" key="2">
    <source>
        <dbReference type="EMBL" id="CAF4037402.1"/>
    </source>
</evidence>
<name>A0A819R1F7_9BILA</name>
<proteinExistence type="predicted"/>
<feature type="signal peptide" evidence="1">
    <location>
        <begin position="1"/>
        <end position="19"/>
    </location>
</feature>
<dbReference type="SUPFAM" id="SSF53335">
    <property type="entry name" value="S-adenosyl-L-methionine-dependent methyltransferases"/>
    <property type="match status" value="1"/>
</dbReference>
<organism evidence="2 3">
    <name type="scientific">Adineta steineri</name>
    <dbReference type="NCBI Taxonomy" id="433720"/>
    <lineage>
        <taxon>Eukaryota</taxon>
        <taxon>Metazoa</taxon>
        <taxon>Spiralia</taxon>
        <taxon>Gnathifera</taxon>
        <taxon>Rotifera</taxon>
        <taxon>Eurotatoria</taxon>
        <taxon>Bdelloidea</taxon>
        <taxon>Adinetida</taxon>
        <taxon>Adinetidae</taxon>
        <taxon>Adineta</taxon>
    </lineage>
</organism>
<gene>
    <name evidence="2" type="ORF">KXQ929_LOCUS30679</name>
</gene>
<dbReference type="Proteomes" id="UP000663868">
    <property type="component" value="Unassembled WGS sequence"/>
</dbReference>
<reference evidence="2" key="1">
    <citation type="submission" date="2021-02" db="EMBL/GenBank/DDBJ databases">
        <authorList>
            <person name="Nowell W R."/>
        </authorList>
    </citation>
    <scope>NUCLEOTIDE SEQUENCE</scope>
</reference>
<comment type="caution">
    <text evidence="2">The sequence shown here is derived from an EMBL/GenBank/DDBJ whole genome shotgun (WGS) entry which is preliminary data.</text>
</comment>
<evidence type="ECO:0000313" key="3">
    <source>
        <dbReference type="Proteomes" id="UP000663868"/>
    </source>
</evidence>
<dbReference type="AlphaFoldDB" id="A0A819R1F7"/>
<evidence type="ECO:0000256" key="1">
    <source>
        <dbReference type="SAM" id="SignalP"/>
    </source>
</evidence>
<feature type="chain" id="PRO_5032570140" evidence="1">
    <location>
        <begin position="20"/>
        <end position="75"/>
    </location>
</feature>
<sequence length="75" mass="8847">MKIACGIIVLMLVLQMTQKQGVSSDKFYCVEIDYLKGDQSDVYRELFDVIICVQAYHHFEDPTHIINIFAHRLWR</sequence>
<dbReference type="EMBL" id="CAJOBB010003376">
    <property type="protein sequence ID" value="CAF4037402.1"/>
    <property type="molecule type" value="Genomic_DNA"/>
</dbReference>
<dbReference type="InterPro" id="IPR029063">
    <property type="entry name" value="SAM-dependent_MTases_sf"/>
</dbReference>
<accession>A0A819R1F7</accession>
<protein>
    <submittedName>
        <fullName evidence="2">Uncharacterized protein</fullName>
    </submittedName>
</protein>
<keyword evidence="1" id="KW-0732">Signal</keyword>